<organism evidence="1 2">
    <name type="scientific">Vermiconidia calcicola</name>
    <dbReference type="NCBI Taxonomy" id="1690605"/>
    <lineage>
        <taxon>Eukaryota</taxon>
        <taxon>Fungi</taxon>
        <taxon>Dikarya</taxon>
        <taxon>Ascomycota</taxon>
        <taxon>Pezizomycotina</taxon>
        <taxon>Dothideomycetes</taxon>
        <taxon>Dothideomycetidae</taxon>
        <taxon>Mycosphaerellales</taxon>
        <taxon>Extremaceae</taxon>
        <taxon>Vermiconidia</taxon>
    </lineage>
</organism>
<comment type="caution">
    <text evidence="1">The sequence shown here is derived from an EMBL/GenBank/DDBJ whole genome shotgun (WGS) entry which is preliminary data.</text>
</comment>
<keyword evidence="2" id="KW-1185">Reference proteome</keyword>
<gene>
    <name evidence="1" type="ORF">LTR37_014208</name>
</gene>
<evidence type="ECO:0000313" key="1">
    <source>
        <dbReference type="EMBL" id="KAK3703885.1"/>
    </source>
</evidence>
<reference evidence="1" key="1">
    <citation type="submission" date="2023-07" db="EMBL/GenBank/DDBJ databases">
        <title>Black Yeasts Isolated from many extreme environments.</title>
        <authorList>
            <person name="Coleine C."/>
            <person name="Stajich J.E."/>
            <person name="Selbmann L."/>
        </authorList>
    </citation>
    <scope>NUCLEOTIDE SEQUENCE</scope>
    <source>
        <strain evidence="1">CCFEE 5714</strain>
    </source>
</reference>
<proteinExistence type="predicted"/>
<protein>
    <submittedName>
        <fullName evidence="1">Uncharacterized protein</fullName>
    </submittedName>
</protein>
<name>A0ACC3MUG8_9PEZI</name>
<evidence type="ECO:0000313" key="2">
    <source>
        <dbReference type="Proteomes" id="UP001281147"/>
    </source>
</evidence>
<accession>A0ACC3MUG8</accession>
<sequence>MDDPISRGFPFELRNIWHAGPQPEESTETLFKLLPADFEDLRLDNATSAYHHDLHLPELAYANGDVDEQLESVDSDAVSFVAALEGHETESNDARIDVWTIDFNLEEAGDSTRLHCWESFEKKAVPNAERTAYLSEAGPTAFDAALMQFEKGSPRTGVLPQDVMLRALCNLAVGRSSLFFQWDAAKNLFVCSLPDTPVSGYSSTVSRSFLEAMMHLGTAYRTLHDYAAPDVPLLPSHTAIVAFKGCMRTLLDGIERYVTQRISGFRSLLGLQRVITVVHHLLELMTKLVESIEHHTTDEAVISALSDRVHYIVGAQHSFSDILKLILVRTSQPWLERLCLDLGLKQDSVQQPVSRLEDHMEDVRDTSSVSIAPQPQKSISLPSLVDDDDRALILETQESLRALREHVPNYGLDVPLLNDVSYDDLNDISHTTLLFSNEGRSTRVEEGSAWTNDDAQHQHLASLDAQMSQLPTHLEQHQDKLKEMLEQILESNNPVPANITFSGSLEYNPVEQMRPAIKAQRKLISRTLLRHLFSDLKLLDHLHLQRQYHLLGNGDFVSRISTALFSTETQSAERKRGVIPTGETMGLRLGAREGQRWPPASSELRLTLMNVLTETYGNETSRQSPLVEKGLPGGLSFSIRELPDQDIERVLDPSSIYALDFLRLQYSPPPCIHAVLTPTAMQSYDAVFRFLLRLLRVLDITTKIQTAVARSRPSYDWRRSKENAVMRTRARFASEAHHLVSVFASHFIQIGIEAPWRVFNSSLARIEKRLHDESHDSEDGNCLIGLDGLRKLHDEFLQNVRNRLFLRQKHERIRSAIEAVFTAILSCAAALEQEKTDNLNVNMETFQRSISDLLALLRTAVDKPPKASSMTDASQSEIEAMRMLLVRLDWNGIYSGNS</sequence>
<dbReference type="Proteomes" id="UP001281147">
    <property type="component" value="Unassembled WGS sequence"/>
</dbReference>
<dbReference type="EMBL" id="JAUTXU010000146">
    <property type="protein sequence ID" value="KAK3703885.1"/>
    <property type="molecule type" value="Genomic_DNA"/>
</dbReference>